<evidence type="ECO:0000259" key="8">
    <source>
        <dbReference type="PROSITE" id="PS50893"/>
    </source>
</evidence>
<dbReference type="GO" id="GO:0005524">
    <property type="term" value="F:ATP binding"/>
    <property type="evidence" value="ECO:0007669"/>
    <property type="project" value="UniProtKB-KW"/>
</dbReference>
<dbReference type="InterPro" id="IPR013563">
    <property type="entry name" value="Oligopep_ABC_C"/>
</dbReference>
<dbReference type="Pfam" id="PF08352">
    <property type="entry name" value="oligo_HPY"/>
    <property type="match status" value="1"/>
</dbReference>
<dbReference type="InterPro" id="IPR003439">
    <property type="entry name" value="ABC_transporter-like_ATP-bd"/>
</dbReference>
<dbReference type="GO" id="GO:0015833">
    <property type="term" value="P:peptide transport"/>
    <property type="evidence" value="ECO:0007669"/>
    <property type="project" value="InterPro"/>
</dbReference>
<dbReference type="Gene3D" id="3.40.50.300">
    <property type="entry name" value="P-loop containing nucleotide triphosphate hydrolases"/>
    <property type="match status" value="1"/>
</dbReference>
<evidence type="ECO:0000256" key="7">
    <source>
        <dbReference type="ARBA" id="ARBA00023136"/>
    </source>
</evidence>
<keyword evidence="4" id="KW-1003">Cell membrane</keyword>
<comment type="subcellular location">
    <subcellularLocation>
        <location evidence="1">Cell membrane</location>
        <topology evidence="1">Peripheral membrane protein</topology>
    </subcellularLocation>
</comment>
<name>A0A1I4DJH1_9BACL</name>
<dbReference type="PANTHER" id="PTHR43297:SF2">
    <property type="entry name" value="DIPEPTIDE TRANSPORT ATP-BINDING PROTEIN DPPD"/>
    <property type="match status" value="1"/>
</dbReference>
<dbReference type="FunFam" id="3.40.50.300:FF:000016">
    <property type="entry name" value="Oligopeptide ABC transporter ATP-binding component"/>
    <property type="match status" value="1"/>
</dbReference>
<dbReference type="GO" id="GO:0005886">
    <property type="term" value="C:plasma membrane"/>
    <property type="evidence" value="ECO:0007669"/>
    <property type="project" value="UniProtKB-SubCell"/>
</dbReference>
<dbReference type="PANTHER" id="PTHR43297">
    <property type="entry name" value="OLIGOPEPTIDE TRANSPORT ATP-BINDING PROTEIN APPD"/>
    <property type="match status" value="1"/>
</dbReference>
<evidence type="ECO:0000313" key="9">
    <source>
        <dbReference type="EMBL" id="SFK92890.1"/>
    </source>
</evidence>
<dbReference type="PROSITE" id="PS50893">
    <property type="entry name" value="ABC_TRANSPORTER_2"/>
    <property type="match status" value="1"/>
</dbReference>
<dbReference type="EMBL" id="FORT01000024">
    <property type="protein sequence ID" value="SFK92890.1"/>
    <property type="molecule type" value="Genomic_DNA"/>
</dbReference>
<keyword evidence="6 9" id="KW-0067">ATP-binding</keyword>
<keyword evidence="7" id="KW-0472">Membrane</keyword>
<evidence type="ECO:0000256" key="3">
    <source>
        <dbReference type="ARBA" id="ARBA00022448"/>
    </source>
</evidence>
<reference evidence="10" key="1">
    <citation type="submission" date="2016-10" db="EMBL/GenBank/DDBJ databases">
        <authorList>
            <person name="Varghese N."/>
            <person name="Submissions S."/>
        </authorList>
    </citation>
    <scope>NUCLEOTIDE SEQUENCE [LARGE SCALE GENOMIC DNA]</scope>
    <source>
        <strain evidence="10">OK042</strain>
    </source>
</reference>
<dbReference type="InterPro" id="IPR003593">
    <property type="entry name" value="AAA+_ATPase"/>
</dbReference>
<comment type="similarity">
    <text evidence="2">Belongs to the ABC transporter superfamily.</text>
</comment>
<evidence type="ECO:0000256" key="4">
    <source>
        <dbReference type="ARBA" id="ARBA00022475"/>
    </source>
</evidence>
<keyword evidence="10" id="KW-1185">Reference proteome</keyword>
<dbReference type="SUPFAM" id="SSF52540">
    <property type="entry name" value="P-loop containing nucleoside triphosphate hydrolases"/>
    <property type="match status" value="1"/>
</dbReference>
<evidence type="ECO:0000256" key="1">
    <source>
        <dbReference type="ARBA" id="ARBA00004202"/>
    </source>
</evidence>
<dbReference type="InterPro" id="IPR027417">
    <property type="entry name" value="P-loop_NTPase"/>
</dbReference>
<dbReference type="RefSeq" id="WP_092276631.1">
    <property type="nucleotide sequence ID" value="NZ_FORT01000024.1"/>
</dbReference>
<dbReference type="Pfam" id="PF00005">
    <property type="entry name" value="ABC_tran"/>
    <property type="match status" value="1"/>
</dbReference>
<gene>
    <name evidence="9" type="ORF">SAMN05518846_12456</name>
</gene>
<evidence type="ECO:0000256" key="6">
    <source>
        <dbReference type="ARBA" id="ARBA00022840"/>
    </source>
</evidence>
<accession>A0A1I4DJH1</accession>
<dbReference type="InterPro" id="IPR017871">
    <property type="entry name" value="ABC_transporter-like_CS"/>
</dbReference>
<dbReference type="NCBIfam" id="TIGR01727">
    <property type="entry name" value="oligo_HPY"/>
    <property type="match status" value="1"/>
</dbReference>
<protein>
    <submittedName>
        <fullName evidence="9">Peptide/nickel transport system ATP-binding protein</fullName>
    </submittedName>
</protein>
<evidence type="ECO:0000313" key="10">
    <source>
        <dbReference type="Proteomes" id="UP000198915"/>
    </source>
</evidence>
<organism evidence="9 10">
    <name type="scientific">Brevibacillus centrosporus</name>
    <dbReference type="NCBI Taxonomy" id="54910"/>
    <lineage>
        <taxon>Bacteria</taxon>
        <taxon>Bacillati</taxon>
        <taxon>Bacillota</taxon>
        <taxon>Bacilli</taxon>
        <taxon>Bacillales</taxon>
        <taxon>Paenibacillaceae</taxon>
        <taxon>Brevibacillus</taxon>
    </lineage>
</organism>
<dbReference type="GO" id="GO:0016887">
    <property type="term" value="F:ATP hydrolysis activity"/>
    <property type="evidence" value="ECO:0007669"/>
    <property type="project" value="InterPro"/>
</dbReference>
<evidence type="ECO:0000256" key="2">
    <source>
        <dbReference type="ARBA" id="ARBA00005417"/>
    </source>
</evidence>
<keyword evidence="3" id="KW-0813">Transport</keyword>
<dbReference type="AlphaFoldDB" id="A0A1I4DJH1"/>
<dbReference type="STRING" id="1884381.SAMN05518846_12456"/>
<dbReference type="CDD" id="cd03257">
    <property type="entry name" value="ABC_NikE_OppD_transporters"/>
    <property type="match status" value="1"/>
</dbReference>
<sequence>MSENIIEVKHLQTQFTRDNKKTVVLDNVSFHIKKGEVLGLVGESGCGKSVTSLSIMRLFKDTTGEITNGEIKYNGTNLLSISESSMRGIRGKEISMIFQEPMTSLNPVMKIGEQLMESIRLHLGYSDKQAREHAISMLTKVGIPRPQEIISEYPHQLSGGMRQRIMIAMAMSCRPNLLIADEPTTALDVTIQAQILDVMKQLQAEEHMSMLLITHDLGVVAEMCNRVVVMYAGRVVEEASVYDLFDDPKHPYTKGLIGSVPKLGQKRSRLDSVPGNVPNPNQMPKGCKFAPRCKEVMPVCWEEEPTITATGSERFCRCWLYREESRDAHV</sequence>
<evidence type="ECO:0000256" key="5">
    <source>
        <dbReference type="ARBA" id="ARBA00022741"/>
    </source>
</evidence>
<dbReference type="SMART" id="SM00382">
    <property type="entry name" value="AAA"/>
    <property type="match status" value="1"/>
</dbReference>
<dbReference type="PROSITE" id="PS00211">
    <property type="entry name" value="ABC_TRANSPORTER_1"/>
    <property type="match status" value="1"/>
</dbReference>
<keyword evidence="5" id="KW-0547">Nucleotide-binding</keyword>
<dbReference type="Proteomes" id="UP000198915">
    <property type="component" value="Unassembled WGS sequence"/>
</dbReference>
<dbReference type="InterPro" id="IPR050388">
    <property type="entry name" value="ABC_Ni/Peptide_Import"/>
</dbReference>
<feature type="domain" description="ABC transporter" evidence="8">
    <location>
        <begin position="6"/>
        <end position="257"/>
    </location>
</feature>
<proteinExistence type="inferred from homology"/>